<dbReference type="EMBL" id="JAWPFC010000017">
    <property type="protein sequence ID" value="MDW2893802.1"/>
    <property type="molecule type" value="Genomic_DNA"/>
</dbReference>
<evidence type="ECO:0000313" key="3">
    <source>
        <dbReference type="Proteomes" id="UP001286563"/>
    </source>
</evidence>
<dbReference type="NCBIfam" id="NF045833">
    <property type="entry name" value="P80_membrane"/>
    <property type="match status" value="1"/>
</dbReference>
<comment type="caution">
    <text evidence="2">The sequence shown here is derived from an EMBL/GenBank/DDBJ whole genome shotgun (WGS) entry which is preliminary data.</text>
</comment>
<proteinExistence type="predicted"/>
<keyword evidence="1" id="KW-0812">Transmembrane</keyword>
<evidence type="ECO:0000313" key="2">
    <source>
        <dbReference type="EMBL" id="MDW2893802.1"/>
    </source>
</evidence>
<evidence type="ECO:0000256" key="1">
    <source>
        <dbReference type="SAM" id="Phobius"/>
    </source>
</evidence>
<name>A0AAJ2P6D6_9BACT</name>
<organism evidence="2 3">
    <name type="scientific">Mesomycoplasma ovipneumoniae</name>
    <dbReference type="NCBI Taxonomy" id="29562"/>
    <lineage>
        <taxon>Bacteria</taxon>
        <taxon>Bacillati</taxon>
        <taxon>Mycoplasmatota</taxon>
        <taxon>Mycoplasmoidales</taxon>
        <taxon>Metamycoplasmataceae</taxon>
        <taxon>Mesomycoplasma</taxon>
    </lineage>
</organism>
<protein>
    <recommendedName>
        <fullName evidence="4">Membrane protein P80</fullName>
    </recommendedName>
</protein>
<accession>A0AAJ2P6D6</accession>
<feature type="transmembrane region" description="Helical" evidence="1">
    <location>
        <begin position="32"/>
        <end position="56"/>
    </location>
</feature>
<dbReference type="Proteomes" id="UP001286563">
    <property type="component" value="Unassembled WGS sequence"/>
</dbReference>
<keyword evidence="1" id="KW-0472">Membrane</keyword>
<evidence type="ECO:0008006" key="4">
    <source>
        <dbReference type="Google" id="ProtNLM"/>
    </source>
</evidence>
<keyword evidence="1" id="KW-1133">Transmembrane helix</keyword>
<reference evidence="2" key="1">
    <citation type="submission" date="2023-10" db="EMBL/GenBank/DDBJ databases">
        <title>Genome sequences of Mycoplasma ovipneumoniae isolated from goats.</title>
        <authorList>
            <person name="Spergser J."/>
        </authorList>
    </citation>
    <scope>NUCLEOTIDE SEQUENCE</scope>
    <source>
        <strain evidence="2">168</strain>
    </source>
</reference>
<dbReference type="AlphaFoldDB" id="A0AAJ2P6D6"/>
<dbReference type="RefSeq" id="WP_318052531.1">
    <property type="nucleotide sequence ID" value="NZ_JAWPFA010000025.1"/>
</dbReference>
<gene>
    <name evidence="2" type="ORF">R7U35_03765</name>
</gene>
<sequence>MKKQNIFQKIANLNSDSTKKPQEKAPAKAKKIWIPITLTAGFLTVIGLGVGIPLSYSSGGTNHLEIRDPKSDIVILKSPISDKNIKVEELLSVFKSDNSKQRDDLREAQKYLIEFLYNQEYEASKVFQAAWENTNTDKTQGNSRRFTLQSFEEIRQSQRNFLHDERSRYQTTFGFNNWETEFNKYLNSDPRFNNAVNIDQAVEALSINAAQDVAFARFKLGINKNFTKSDIEDRILKDDIKDEKGQIVYKKGEKLFAGLIEIGKNGFGPNIVSPNPTSVSNDPKISAFITNSFIKEYVNPTKIINEIYFDPKAPLAGNFNFFEISQISINAKPNARDAKSAWSVDKKTLQELLTYKVLKTSSESSLAEQVSNNLELIENFKGGNSTDPTQNNQDKILLSTLDYENNKRSAEILGQLPIASLSQTLTNNEAGYIFAFLENASSSVPKQKLFSKTLMEKLKDLLFKNAPSLLVDPSELNSKPISEIRSLNQRLHSYIQGLSDNELTQAGKAFLETFGADENDYRTHLVYNLGDNLKLVLDSKGMKVLSLNKISSLEEFNKIISHQLQLSANNQVDSKQNSTINMSQLFADISNNNFIQSLLVRDANYQKQLLESKKTTVEQEKTDFLNSVLQSSENFLNFYVLSQVLNINQKLQDYISNATLNDLSADFWYNNQKERWELKADPSKELRQAIIDKLESLFRFSR</sequence>